<keyword evidence="2" id="KW-1185">Reference proteome</keyword>
<dbReference type="EMBL" id="CP117884">
    <property type="protein sequence ID" value="WDF81706.1"/>
    <property type="molecule type" value="Genomic_DNA"/>
</dbReference>
<organism evidence="1 2">
    <name type="scientific">Lacticaseibacillus pabuli</name>
    <dbReference type="NCBI Taxonomy" id="3025672"/>
    <lineage>
        <taxon>Bacteria</taxon>
        <taxon>Bacillati</taxon>
        <taxon>Bacillota</taxon>
        <taxon>Bacilli</taxon>
        <taxon>Lactobacillales</taxon>
        <taxon>Lactobacillaceae</taxon>
        <taxon>Lacticaseibacillus</taxon>
    </lineage>
</organism>
<proteinExistence type="predicted"/>
<dbReference type="Proteomes" id="UP001220377">
    <property type="component" value="Chromosome"/>
</dbReference>
<gene>
    <name evidence="1" type="ORF">PQ472_07155</name>
</gene>
<sequence length="201" mass="22434">MSMNKENEGSAFVEGINFGVIASDSHLSDSDKEQIDEVVSKYGINFELAGPRIVEPRFYNDASLWVSIFTSPDLVSTILQGLATNALYDGIKASVIFIVKKILSKKPSVISSNDGKIEKKETGTALELKTDGLSVSLKFDYPLSPTELEAYFTEFRQLEKGSHDNHSELNRDWVIFEDENGKIDSKKLTDFLMSQSKSNHK</sequence>
<evidence type="ECO:0000313" key="1">
    <source>
        <dbReference type="EMBL" id="WDF81706.1"/>
    </source>
</evidence>
<accession>A0ABY7WNK6</accession>
<protein>
    <submittedName>
        <fullName evidence="1">Uncharacterized protein</fullName>
    </submittedName>
</protein>
<evidence type="ECO:0000313" key="2">
    <source>
        <dbReference type="Proteomes" id="UP001220377"/>
    </source>
</evidence>
<reference evidence="1 2" key="1">
    <citation type="submission" date="2023-02" db="EMBL/GenBank/DDBJ databases">
        <title>Genome sequence of Lacticaseibacillus sp. KACC 23028.</title>
        <authorList>
            <person name="Kim S."/>
            <person name="Heo J."/>
            <person name="Kwon S.-W."/>
        </authorList>
    </citation>
    <scope>NUCLEOTIDE SEQUENCE [LARGE SCALE GENOMIC DNA]</scope>
    <source>
        <strain evidence="1 2">KACC 23028</strain>
    </source>
</reference>
<name>A0ABY7WNK6_9LACO</name>
<dbReference type="RefSeq" id="WP_274258668.1">
    <property type="nucleotide sequence ID" value="NZ_CP117884.1"/>
</dbReference>